<name>A0A6J8A3W2_MYTCO</name>
<feature type="region of interest" description="Disordered" evidence="1">
    <location>
        <begin position="85"/>
        <end position="124"/>
    </location>
</feature>
<reference evidence="2 3" key="1">
    <citation type="submission" date="2020-06" db="EMBL/GenBank/DDBJ databases">
        <authorList>
            <person name="Li R."/>
            <person name="Bekaert M."/>
        </authorList>
    </citation>
    <scope>NUCLEOTIDE SEQUENCE [LARGE SCALE GENOMIC DNA]</scope>
    <source>
        <strain evidence="3">wild</strain>
    </source>
</reference>
<keyword evidence="3" id="KW-1185">Reference proteome</keyword>
<evidence type="ECO:0000313" key="2">
    <source>
        <dbReference type="EMBL" id="CAC5360806.1"/>
    </source>
</evidence>
<feature type="compositionally biased region" description="Acidic residues" evidence="1">
    <location>
        <begin position="98"/>
        <end position="124"/>
    </location>
</feature>
<protein>
    <submittedName>
        <fullName evidence="2">Uncharacterized protein</fullName>
    </submittedName>
</protein>
<feature type="compositionally biased region" description="Basic and acidic residues" evidence="1">
    <location>
        <begin position="85"/>
        <end position="97"/>
    </location>
</feature>
<evidence type="ECO:0000256" key="1">
    <source>
        <dbReference type="SAM" id="MobiDB-lite"/>
    </source>
</evidence>
<sequence length="152" mass="17779">MQLTDMPSMRHLSPIRTLTTYEQATMKNWVNDFGKCVRQRTVRQETTKFKVGTLPLNMYQQSDVQLGEKVMFNNIAHPIKEEILQQGNDTRETREETEAQEGEEIPEQVSEYDSEDEDEEPYDLIEEDNVLYNELRSSNQPVITALDFMRAV</sequence>
<proteinExistence type="predicted"/>
<dbReference type="EMBL" id="CACVKT020000572">
    <property type="protein sequence ID" value="CAC5360806.1"/>
    <property type="molecule type" value="Genomic_DNA"/>
</dbReference>
<organism evidence="2 3">
    <name type="scientific">Mytilus coruscus</name>
    <name type="common">Sea mussel</name>
    <dbReference type="NCBI Taxonomy" id="42192"/>
    <lineage>
        <taxon>Eukaryota</taxon>
        <taxon>Metazoa</taxon>
        <taxon>Spiralia</taxon>
        <taxon>Lophotrochozoa</taxon>
        <taxon>Mollusca</taxon>
        <taxon>Bivalvia</taxon>
        <taxon>Autobranchia</taxon>
        <taxon>Pteriomorphia</taxon>
        <taxon>Mytilida</taxon>
        <taxon>Mytiloidea</taxon>
        <taxon>Mytilidae</taxon>
        <taxon>Mytilinae</taxon>
        <taxon>Mytilus</taxon>
    </lineage>
</organism>
<dbReference type="AlphaFoldDB" id="A0A6J8A3W2"/>
<evidence type="ECO:0000313" key="3">
    <source>
        <dbReference type="Proteomes" id="UP000507470"/>
    </source>
</evidence>
<dbReference type="OrthoDB" id="5990150at2759"/>
<dbReference type="Proteomes" id="UP000507470">
    <property type="component" value="Unassembled WGS sequence"/>
</dbReference>
<accession>A0A6J8A3W2</accession>
<gene>
    <name evidence="2" type="ORF">MCOR_3165</name>
</gene>